<reference evidence="2 3" key="1">
    <citation type="journal article" date="2018" name="Mol. Biol. Evol.">
        <title>Broad Genomic Sampling Reveals a Smut Pathogenic Ancestry of the Fungal Clade Ustilaginomycotina.</title>
        <authorList>
            <person name="Kijpornyongpan T."/>
            <person name="Mondo S.J."/>
            <person name="Barry K."/>
            <person name="Sandor L."/>
            <person name="Lee J."/>
            <person name="Lipzen A."/>
            <person name="Pangilinan J."/>
            <person name="LaButti K."/>
            <person name="Hainaut M."/>
            <person name="Henrissat B."/>
            <person name="Grigoriev I.V."/>
            <person name="Spatafora J.W."/>
            <person name="Aime M.C."/>
        </authorList>
    </citation>
    <scope>NUCLEOTIDE SEQUENCE [LARGE SCALE GENOMIC DNA]</scope>
    <source>
        <strain evidence="2 3">MCA 3882</strain>
    </source>
</reference>
<feature type="chain" id="PRO_5016451077" evidence="1">
    <location>
        <begin position="20"/>
        <end position="155"/>
    </location>
</feature>
<sequence>MPFIKSSIFMTVLMQAIMAVYLAAPLPENLQVTKIKAAHTGMNRCSMKAHLCIAGAMISSEFGLKKKQFKLESKAENHLKSMKTHAEALSSAIGVARNDGRSSNGAKSHKQVNRAIDAGVNKLSDFHAKVEKAKMKQAPLIPGKPKRYNDIVGRL</sequence>
<feature type="signal peptide" evidence="1">
    <location>
        <begin position="1"/>
        <end position="19"/>
    </location>
</feature>
<dbReference type="RefSeq" id="XP_025351868.1">
    <property type="nucleotide sequence ID" value="XM_025497951.1"/>
</dbReference>
<dbReference type="Proteomes" id="UP000245771">
    <property type="component" value="Unassembled WGS sequence"/>
</dbReference>
<dbReference type="InParanoid" id="A0A316V1Z8"/>
<evidence type="ECO:0000313" key="2">
    <source>
        <dbReference type="EMBL" id="PWN31566.1"/>
    </source>
</evidence>
<name>A0A316V1Z8_9BASI</name>
<organism evidence="2 3">
    <name type="scientific">Meira miltonrushii</name>
    <dbReference type="NCBI Taxonomy" id="1280837"/>
    <lineage>
        <taxon>Eukaryota</taxon>
        <taxon>Fungi</taxon>
        <taxon>Dikarya</taxon>
        <taxon>Basidiomycota</taxon>
        <taxon>Ustilaginomycotina</taxon>
        <taxon>Exobasidiomycetes</taxon>
        <taxon>Exobasidiales</taxon>
        <taxon>Brachybasidiaceae</taxon>
        <taxon>Meira</taxon>
    </lineage>
</organism>
<protein>
    <submittedName>
        <fullName evidence="2">Uncharacterized protein</fullName>
    </submittedName>
</protein>
<dbReference type="AlphaFoldDB" id="A0A316V1Z8"/>
<keyword evidence="1" id="KW-0732">Signal</keyword>
<keyword evidence="3" id="KW-1185">Reference proteome</keyword>
<proteinExistence type="predicted"/>
<evidence type="ECO:0000256" key="1">
    <source>
        <dbReference type="SAM" id="SignalP"/>
    </source>
</evidence>
<dbReference type="EMBL" id="KZ819607">
    <property type="protein sequence ID" value="PWN31566.1"/>
    <property type="molecule type" value="Genomic_DNA"/>
</dbReference>
<dbReference type="GeneID" id="37019732"/>
<accession>A0A316V1Z8</accession>
<evidence type="ECO:0000313" key="3">
    <source>
        <dbReference type="Proteomes" id="UP000245771"/>
    </source>
</evidence>
<gene>
    <name evidence="2" type="ORF">FA14DRAFT_158385</name>
</gene>